<dbReference type="AlphaFoldDB" id="A0A9Q1C742"/>
<comment type="caution">
    <text evidence="1">The sequence shown here is derived from an EMBL/GenBank/DDBJ whole genome shotgun (WGS) entry which is preliminary data.</text>
</comment>
<reference evidence="1" key="1">
    <citation type="submission" date="2021-10" db="EMBL/GenBank/DDBJ databases">
        <title>Tropical sea cucumber genome reveals ecological adaptation and Cuvierian tubules defense mechanism.</title>
        <authorList>
            <person name="Chen T."/>
        </authorList>
    </citation>
    <scope>NUCLEOTIDE SEQUENCE</scope>
    <source>
        <strain evidence="1">Nanhai2018</strain>
        <tissue evidence="1">Muscle</tissue>
    </source>
</reference>
<proteinExistence type="predicted"/>
<protein>
    <recommendedName>
        <fullName evidence="3">Sulfotransferase family protein</fullName>
    </recommendedName>
</protein>
<name>A0A9Q1C742_HOLLE</name>
<dbReference type="PANTHER" id="PTHR48312">
    <property type="match status" value="1"/>
</dbReference>
<dbReference type="OrthoDB" id="416710at2759"/>
<dbReference type="SUPFAM" id="SSF52540">
    <property type="entry name" value="P-loop containing nucleoside triphosphate hydrolases"/>
    <property type="match status" value="1"/>
</dbReference>
<evidence type="ECO:0000313" key="1">
    <source>
        <dbReference type="EMBL" id="KAJ8039902.1"/>
    </source>
</evidence>
<keyword evidence="2" id="KW-1185">Reference proteome</keyword>
<sequence length="318" mass="37463">MTTNDARPLRVFQWIVPRSGSTVFTKCMSFVDDTEVWMEPYYTCVMNETVKNPEWGVGIPAMDKMRALIAQFEHHEEFVAMKEKEVEMANKYKNVFQPSDFNYPWLKKQLEIDPKDKKVVFIKDQSFAINDRLEYLPDVPTRHTFLIRHPQEVYTSLKHICTNNVDFLTLPWDEFHLGNDLPYLPIKDLFKIHRDHWKFVKENLDPDTVIIDSFDLTSKPEAILPKYLKNLGIPFKESYLQWEGDPELVFSSWRGSSEAVLTAPQTKVTGRAVESTRFDPPKYPRGTSRPEWKITDELKEYIEGAMPYYEEMYANRLI</sequence>
<dbReference type="EMBL" id="JAIZAY010000006">
    <property type="protein sequence ID" value="KAJ8039902.1"/>
    <property type="molecule type" value="Genomic_DNA"/>
</dbReference>
<evidence type="ECO:0008006" key="3">
    <source>
        <dbReference type="Google" id="ProtNLM"/>
    </source>
</evidence>
<evidence type="ECO:0000313" key="2">
    <source>
        <dbReference type="Proteomes" id="UP001152320"/>
    </source>
</evidence>
<gene>
    <name evidence="1" type="ORF">HOLleu_14053</name>
</gene>
<dbReference type="Gene3D" id="3.40.50.300">
    <property type="entry name" value="P-loop containing nucleotide triphosphate hydrolases"/>
    <property type="match status" value="1"/>
</dbReference>
<dbReference type="PANTHER" id="PTHR48312:SF1">
    <property type="entry name" value="SULFOTRANSFERASE"/>
    <property type="match status" value="1"/>
</dbReference>
<organism evidence="1 2">
    <name type="scientific">Holothuria leucospilota</name>
    <name type="common">Black long sea cucumber</name>
    <name type="synonym">Mertensiothuria leucospilota</name>
    <dbReference type="NCBI Taxonomy" id="206669"/>
    <lineage>
        <taxon>Eukaryota</taxon>
        <taxon>Metazoa</taxon>
        <taxon>Echinodermata</taxon>
        <taxon>Eleutherozoa</taxon>
        <taxon>Echinozoa</taxon>
        <taxon>Holothuroidea</taxon>
        <taxon>Aspidochirotacea</taxon>
        <taxon>Aspidochirotida</taxon>
        <taxon>Holothuriidae</taxon>
        <taxon>Holothuria</taxon>
    </lineage>
</organism>
<accession>A0A9Q1C742</accession>
<dbReference type="Proteomes" id="UP001152320">
    <property type="component" value="Chromosome 6"/>
</dbReference>
<dbReference type="InterPro" id="IPR027417">
    <property type="entry name" value="P-loop_NTPase"/>
</dbReference>